<evidence type="ECO:0008006" key="3">
    <source>
        <dbReference type="Google" id="ProtNLM"/>
    </source>
</evidence>
<gene>
    <name evidence="1" type="ORF">GWR21_00510</name>
</gene>
<keyword evidence="2" id="KW-1185">Reference proteome</keyword>
<sequence>MHKYWGFGLLISSTVEFPELMPATSPHTDVTIAIGMVPVIHASATFCTGRITYDIVNDAALLFTVDGIATYYVADGNRIIISPLADDVEPRVLRMFVLAGAMAGILQQRKKIPLHAAGIVTDGGLTLITGHSGAGKSTTLAGLQEKKYPIFTDDITVLHHCADDDRVRGTAAYPMLKLWEQSMQTLQLHDRSFPVMPGMEKYGVFFHQDFDTQHYPIRRIILLATADIDEIRHVQLNGSMAFTQVIQHIYKPVLFRQPAVRAVCFHMISAMTRQAVTHCVTRPLQSDPAELLTVVKSLL</sequence>
<proteinExistence type="predicted"/>
<dbReference type="PRINTS" id="PR01874">
    <property type="entry name" value="DNAREPAIRADA"/>
</dbReference>
<evidence type="ECO:0000313" key="2">
    <source>
        <dbReference type="Proteomes" id="UP000476411"/>
    </source>
</evidence>
<dbReference type="SUPFAM" id="SSF53795">
    <property type="entry name" value="PEP carboxykinase-like"/>
    <property type="match status" value="1"/>
</dbReference>
<reference evidence="1 2" key="1">
    <citation type="submission" date="2020-01" db="EMBL/GenBank/DDBJ databases">
        <title>Complete genome sequence of Chitinophaga sp. H33E-04 isolated from quinoa roots.</title>
        <authorList>
            <person name="Weon H.-Y."/>
            <person name="Lee S.A."/>
        </authorList>
    </citation>
    <scope>NUCLEOTIDE SEQUENCE [LARGE SCALE GENOMIC DNA]</scope>
    <source>
        <strain evidence="1 2">H33E-04</strain>
    </source>
</reference>
<organism evidence="1 2">
    <name type="scientific">Chitinophaga agri</name>
    <dbReference type="NCBI Taxonomy" id="2703787"/>
    <lineage>
        <taxon>Bacteria</taxon>
        <taxon>Pseudomonadati</taxon>
        <taxon>Bacteroidota</taxon>
        <taxon>Chitinophagia</taxon>
        <taxon>Chitinophagales</taxon>
        <taxon>Chitinophagaceae</taxon>
        <taxon>Chitinophaga</taxon>
    </lineage>
</organism>
<dbReference type="Gene3D" id="3.40.50.300">
    <property type="entry name" value="P-loop containing nucleotide triphosphate hydrolases"/>
    <property type="match status" value="1"/>
</dbReference>
<dbReference type="RefSeq" id="WP_162329832.1">
    <property type="nucleotide sequence ID" value="NZ_CP048113.1"/>
</dbReference>
<dbReference type="EMBL" id="CP048113">
    <property type="protein sequence ID" value="QHS58127.1"/>
    <property type="molecule type" value="Genomic_DNA"/>
</dbReference>
<dbReference type="KEGG" id="chih:GWR21_00510"/>
<name>A0A6B9Z807_9BACT</name>
<dbReference type="AlphaFoldDB" id="A0A6B9Z807"/>
<dbReference type="InterPro" id="IPR027417">
    <property type="entry name" value="P-loop_NTPase"/>
</dbReference>
<protein>
    <recommendedName>
        <fullName evidence="3">Serine kinase</fullName>
    </recommendedName>
</protein>
<evidence type="ECO:0000313" key="1">
    <source>
        <dbReference type="EMBL" id="QHS58127.1"/>
    </source>
</evidence>
<dbReference type="Proteomes" id="UP000476411">
    <property type="component" value="Chromosome"/>
</dbReference>
<accession>A0A6B9Z807</accession>